<dbReference type="InterPro" id="IPR027417">
    <property type="entry name" value="P-loop_NTPase"/>
</dbReference>
<feature type="domain" description="ATPase AAA-type core" evidence="2">
    <location>
        <begin position="49"/>
        <end position="333"/>
    </location>
</feature>
<evidence type="ECO:0000259" key="2">
    <source>
        <dbReference type="Pfam" id="PF13304"/>
    </source>
</evidence>
<gene>
    <name evidence="3" type="ORF">DW641_02815</name>
</gene>
<dbReference type="GO" id="GO:0016887">
    <property type="term" value="F:ATP hydrolysis activity"/>
    <property type="evidence" value="ECO:0007669"/>
    <property type="project" value="InterPro"/>
</dbReference>
<keyword evidence="3" id="KW-0067">ATP-binding</keyword>
<keyword evidence="3" id="KW-0547">Nucleotide-binding</keyword>
<dbReference type="EMBL" id="QRHW01000003">
    <property type="protein sequence ID" value="RHG10480.1"/>
    <property type="molecule type" value="Genomic_DNA"/>
</dbReference>
<feature type="compositionally biased region" description="Basic and acidic residues" evidence="1">
    <location>
        <begin position="125"/>
        <end position="145"/>
    </location>
</feature>
<evidence type="ECO:0000313" key="4">
    <source>
        <dbReference type="Proteomes" id="UP000284112"/>
    </source>
</evidence>
<dbReference type="InterPro" id="IPR003959">
    <property type="entry name" value="ATPase_AAA_core"/>
</dbReference>
<accession>A0A414S4G1</accession>
<evidence type="ECO:0000313" key="3">
    <source>
        <dbReference type="EMBL" id="RHG10480.1"/>
    </source>
</evidence>
<proteinExistence type="predicted"/>
<comment type="caution">
    <text evidence="3">The sequence shown here is derived from an EMBL/GenBank/DDBJ whole genome shotgun (WGS) entry which is preliminary data.</text>
</comment>
<dbReference type="PANTHER" id="PTHR43581">
    <property type="entry name" value="ATP/GTP PHOSPHATASE"/>
    <property type="match status" value="1"/>
</dbReference>
<dbReference type="Proteomes" id="UP000284112">
    <property type="component" value="Unassembled WGS sequence"/>
</dbReference>
<dbReference type="Gene3D" id="3.40.50.300">
    <property type="entry name" value="P-loop containing nucleotide triphosphate hydrolases"/>
    <property type="match status" value="1"/>
</dbReference>
<name>A0A414S4G1_9FIRM</name>
<sequence length="593" mass="68936">MRTNDELKSISTILRMKENDVFENYIEYITFPFYKNLERGTTIHFDFPMTVLVGKNGSGKSSTLHALFGSPNGYNLGDFWFSTEVDPIKESGEANRFFYGYRESKGKEIKEVMMTRSKRGKTKTKKEDPDYWETRRPSKRDGMKKTDRYAPVNKSVIYIDFRAEISAFDKILHFSKFDLKSRKEILRKRSKYVNRLFEGEKMRFPGSSDEKKGTREILPENTVKIISEILGKKYKEIRIAKHNVYNNPGVSALIQTETQGRYSEANAGSGEFAVIQLVRQIEAAPDFSLILLDEPEVSIHPGAQKRLKEYLLETIIKKKVQVVISTHSPVIIENIPNEAIKLYKTTLESKFRVYEDITYQEAFFDIEDRPEDKKIIYCEDYAAREILRKVLSYMGNENLFEIIYLPGGADTLIGKYMPPFALNDSLNNKIYFFLDGDKKNNYRFKGRERLTAQESKDVEFLKKQVKCAYGMEIETFSDGGNGGRRDDQKCEIYLKYLQFYESNLFYLSEGGIPEEILLSSEFVKKEHKSIIMKYDVINYKNAKNIISEISKNDFGDNEHIKDTITSLAYKWSLEKSEVRESIQNDLITILNRN</sequence>
<dbReference type="PANTHER" id="PTHR43581:SF2">
    <property type="entry name" value="EXCINUCLEASE ATPASE SUBUNIT"/>
    <property type="match status" value="1"/>
</dbReference>
<reference evidence="3 4" key="1">
    <citation type="submission" date="2018-08" db="EMBL/GenBank/DDBJ databases">
        <title>A genome reference for cultivated species of the human gut microbiota.</title>
        <authorList>
            <person name="Zou Y."/>
            <person name="Xue W."/>
            <person name="Luo G."/>
        </authorList>
    </citation>
    <scope>NUCLEOTIDE SEQUENCE [LARGE SCALE GENOMIC DNA]</scope>
    <source>
        <strain evidence="3 4">AM23-13</strain>
    </source>
</reference>
<feature type="region of interest" description="Disordered" evidence="1">
    <location>
        <begin position="116"/>
        <end position="145"/>
    </location>
</feature>
<organism evidence="3 4">
    <name type="scientific">Dorea longicatena</name>
    <dbReference type="NCBI Taxonomy" id="88431"/>
    <lineage>
        <taxon>Bacteria</taxon>
        <taxon>Bacillati</taxon>
        <taxon>Bacillota</taxon>
        <taxon>Clostridia</taxon>
        <taxon>Lachnospirales</taxon>
        <taxon>Lachnospiraceae</taxon>
        <taxon>Dorea</taxon>
    </lineage>
</organism>
<dbReference type="RefSeq" id="WP_118309146.1">
    <property type="nucleotide sequence ID" value="NZ_QRHW01000003.1"/>
</dbReference>
<dbReference type="InterPro" id="IPR051396">
    <property type="entry name" value="Bact_Antivir_Def_Nuclease"/>
</dbReference>
<dbReference type="SUPFAM" id="SSF52540">
    <property type="entry name" value="P-loop containing nucleoside triphosphate hydrolases"/>
    <property type="match status" value="1"/>
</dbReference>
<dbReference type="Pfam" id="PF13304">
    <property type="entry name" value="AAA_21"/>
    <property type="match status" value="1"/>
</dbReference>
<dbReference type="GO" id="GO:0005524">
    <property type="term" value="F:ATP binding"/>
    <property type="evidence" value="ECO:0007669"/>
    <property type="project" value="UniProtKB-KW"/>
</dbReference>
<protein>
    <submittedName>
        <fullName evidence="3">ATP-binding protein</fullName>
    </submittedName>
</protein>
<evidence type="ECO:0000256" key="1">
    <source>
        <dbReference type="SAM" id="MobiDB-lite"/>
    </source>
</evidence>
<dbReference type="CDD" id="cd00267">
    <property type="entry name" value="ABC_ATPase"/>
    <property type="match status" value="1"/>
</dbReference>
<dbReference type="AlphaFoldDB" id="A0A414S4G1"/>